<dbReference type="PANTHER" id="PTHR43312">
    <property type="entry name" value="D-THREO-ALDOSE 1-DEHYDROGENASE"/>
    <property type="match status" value="1"/>
</dbReference>
<dbReference type="RefSeq" id="WP_011129476.1">
    <property type="nucleotide sequence ID" value="NC_005071.1"/>
</dbReference>
<dbReference type="SUPFAM" id="SSF51430">
    <property type="entry name" value="NAD(P)-linked oxidoreductase"/>
    <property type="match status" value="1"/>
</dbReference>
<reference evidence="2 3" key="1">
    <citation type="journal article" date="2003" name="Nature">
        <title>Genome divergence in two Prochlorococcus ecotypes reflects oceanic niche differentiation.</title>
        <authorList>
            <person name="Rocap G."/>
            <person name="Larimer F.W."/>
            <person name="Lamerdin J.E."/>
            <person name="Malfatti S."/>
            <person name="Chain P."/>
            <person name="Ahlgren N.A."/>
            <person name="Arellano A."/>
            <person name="Coleman M."/>
            <person name="Hauser L."/>
            <person name="Hess W.R."/>
            <person name="Johnson Z.I."/>
            <person name="Land M.L."/>
            <person name="Lindell D."/>
            <person name="Post A.F."/>
            <person name="Regala W."/>
            <person name="Shah M."/>
            <person name="Shaw S.L."/>
            <person name="Steglich C."/>
            <person name="Sullivan M.B."/>
            <person name="Ting C.S."/>
            <person name="Tolonen A."/>
            <person name="Webb E.A."/>
            <person name="Zinser E.R."/>
            <person name="Chisholm S.W."/>
        </authorList>
    </citation>
    <scope>NUCLEOTIDE SEQUENCE [LARGE SCALE GENOMIC DNA]</scope>
    <source>
        <strain evidence="3">MIT 9313</strain>
    </source>
</reference>
<keyword evidence="3" id="KW-1185">Reference proteome</keyword>
<dbReference type="EMBL" id="BX548175">
    <property type="protein sequence ID" value="CAE20272.1"/>
    <property type="molecule type" value="Genomic_DNA"/>
</dbReference>
<proteinExistence type="predicted"/>
<dbReference type="eggNOG" id="COG0667">
    <property type="taxonomic scope" value="Bacteria"/>
</dbReference>
<name>Q7V961_PROMM</name>
<dbReference type="PANTHER" id="PTHR43312:SF1">
    <property type="entry name" value="NADP-DEPENDENT OXIDOREDUCTASE DOMAIN-CONTAINING PROTEIN"/>
    <property type="match status" value="1"/>
</dbReference>
<accession>Q7V961</accession>
<dbReference type="InterPro" id="IPR036812">
    <property type="entry name" value="NAD(P)_OxRdtase_dom_sf"/>
</dbReference>
<dbReference type="CDD" id="cd19097">
    <property type="entry name" value="AKR_unchar"/>
    <property type="match status" value="1"/>
</dbReference>
<dbReference type="AlphaFoldDB" id="Q7V961"/>
<dbReference type="Pfam" id="PF00248">
    <property type="entry name" value="Aldo_ket_red"/>
    <property type="match status" value="1"/>
</dbReference>
<dbReference type="HOGENOM" id="CLU_023205_11_0_3"/>
<dbReference type="InterPro" id="IPR023210">
    <property type="entry name" value="NADP_OxRdtase_dom"/>
</dbReference>
<feature type="domain" description="NADP-dependent oxidoreductase" evidence="1">
    <location>
        <begin position="6"/>
        <end position="268"/>
    </location>
</feature>
<evidence type="ECO:0000259" key="1">
    <source>
        <dbReference type="Pfam" id="PF00248"/>
    </source>
</evidence>
<evidence type="ECO:0000313" key="2">
    <source>
        <dbReference type="EMBL" id="CAE20272.1"/>
    </source>
</evidence>
<dbReference type="Proteomes" id="UP000001423">
    <property type="component" value="Chromosome"/>
</dbReference>
<organism evidence="2 3">
    <name type="scientific">Prochlorococcus marinus (strain MIT 9313)</name>
    <dbReference type="NCBI Taxonomy" id="74547"/>
    <lineage>
        <taxon>Bacteria</taxon>
        <taxon>Bacillati</taxon>
        <taxon>Cyanobacteriota</taxon>
        <taxon>Cyanophyceae</taxon>
        <taxon>Synechococcales</taxon>
        <taxon>Prochlorococcaceae</taxon>
        <taxon>Prochlorococcus</taxon>
    </lineage>
</organism>
<sequence length="298" mass="33075">MTPVQLSLGTAQFGLDYGVTNRTGQVPEDEVKSILLAAQRSEVRFLDTAQAYGDSESVLGRCLDPDSSFCLISKLPAQTSDPYTSVSVDAWEVSFQQTLIRLGCSKIDSFLLHQPADLLRPDSHFLLSWLSSLRKRSFVRRVGVSVYSSSDLDDLPLDQIQIVQLPLSLYDQRALHDGTISRLNGLGIAVHARSTFLQGLLLTPSEQWPAWIDPDFRLHHSSLEAFAVEHNLTLLSLSLGFVQSCSQLEAAVVGVTTYTELMSLLAVWMSYSTAHPFGDPHCWAWPKGRSLDPRLWPS</sequence>
<dbReference type="InterPro" id="IPR053135">
    <property type="entry name" value="AKR2_Oxidoreductase"/>
</dbReference>
<evidence type="ECO:0000313" key="3">
    <source>
        <dbReference type="Proteomes" id="UP000001423"/>
    </source>
</evidence>
<dbReference type="OrthoDB" id="9773828at2"/>
<gene>
    <name evidence="2" type="ordered locus">PMT_0097</name>
</gene>
<dbReference type="Gene3D" id="3.20.20.100">
    <property type="entry name" value="NADP-dependent oxidoreductase domain"/>
    <property type="match status" value="1"/>
</dbReference>
<dbReference type="KEGG" id="pmt:PMT_0097"/>
<protein>
    <recommendedName>
        <fullName evidence="1">NADP-dependent oxidoreductase domain-containing protein</fullName>
    </recommendedName>
</protein>